<name>A0A4S2KZ73_OPIFE</name>
<comment type="caution">
    <text evidence="2">The sequence shown here is derived from an EMBL/GenBank/DDBJ whole genome shotgun (WGS) entry which is preliminary data.</text>
</comment>
<protein>
    <recommendedName>
        <fullName evidence="1">BHLH domain-containing protein</fullName>
    </recommendedName>
</protein>
<dbReference type="Proteomes" id="UP000308267">
    <property type="component" value="Unassembled WGS sequence"/>
</dbReference>
<dbReference type="STRING" id="147828.A0A4S2KZ73"/>
<keyword evidence="3" id="KW-1185">Reference proteome</keyword>
<accession>A0A4S2KZ73</accession>
<dbReference type="GO" id="GO:0000981">
    <property type="term" value="F:DNA-binding transcription factor activity, RNA polymerase II-specific"/>
    <property type="evidence" value="ECO:0007669"/>
    <property type="project" value="TreeGrafter"/>
</dbReference>
<dbReference type="Pfam" id="PF00010">
    <property type="entry name" value="HLH"/>
    <property type="match status" value="1"/>
</dbReference>
<dbReference type="Gene3D" id="4.10.280.10">
    <property type="entry name" value="Helix-loop-helix DNA-binding domain"/>
    <property type="match status" value="1"/>
</dbReference>
<dbReference type="GO" id="GO:0032502">
    <property type="term" value="P:developmental process"/>
    <property type="evidence" value="ECO:0007669"/>
    <property type="project" value="TreeGrafter"/>
</dbReference>
<dbReference type="GO" id="GO:0000977">
    <property type="term" value="F:RNA polymerase II transcription regulatory region sequence-specific DNA binding"/>
    <property type="evidence" value="ECO:0007669"/>
    <property type="project" value="TreeGrafter"/>
</dbReference>
<evidence type="ECO:0000313" key="3">
    <source>
        <dbReference type="Proteomes" id="UP000308267"/>
    </source>
</evidence>
<dbReference type="InterPro" id="IPR011598">
    <property type="entry name" value="bHLH_dom"/>
</dbReference>
<feature type="domain" description="BHLH" evidence="1">
    <location>
        <begin position="114"/>
        <end position="166"/>
    </location>
</feature>
<dbReference type="SMART" id="SM00353">
    <property type="entry name" value="HLH"/>
    <property type="match status" value="1"/>
</dbReference>
<dbReference type="InterPro" id="IPR036638">
    <property type="entry name" value="HLH_DNA-bd_sf"/>
</dbReference>
<dbReference type="OrthoDB" id="6125763at2759"/>
<dbReference type="GO" id="GO:0046983">
    <property type="term" value="F:protein dimerization activity"/>
    <property type="evidence" value="ECO:0007669"/>
    <property type="project" value="InterPro"/>
</dbReference>
<evidence type="ECO:0000259" key="1">
    <source>
        <dbReference type="PROSITE" id="PS50888"/>
    </source>
</evidence>
<evidence type="ECO:0000313" key="2">
    <source>
        <dbReference type="EMBL" id="TGZ55006.1"/>
    </source>
</evidence>
<dbReference type="SUPFAM" id="SSF47459">
    <property type="entry name" value="HLH, helix-loop-helix DNA-binding domain"/>
    <property type="match status" value="1"/>
</dbReference>
<dbReference type="PANTHER" id="PTHR23349:SF97">
    <property type="entry name" value="BHLH DOMAIN-CONTAINING PROTEIN"/>
    <property type="match status" value="1"/>
</dbReference>
<gene>
    <name evidence="2" type="ORF">CRM22_010506</name>
</gene>
<sequence>MKNGIGMATVNDYNFRRAQEFHGFIDGGTQRMTSNDLTRDHDDLDTEPKDWWNHNYPECTKATYETQGALDDDRFSYSLQQSAYEYETIEVKGTTSNWCAHTHWQNGYPNSPSPVDLGAKVRERRRMISINSAFEALRKRLPTFPYERRLSKIDTLRLAIAYMALLNDMLTNMDCSTNDQSGFGVVSFILNRLRSPTRRFLSWYTSDLIARLDWVQWDRLGFRGRVDWTSLETTCNDGLLRTQREAGK</sequence>
<dbReference type="InterPro" id="IPR050283">
    <property type="entry name" value="E-box_TF_Regulators"/>
</dbReference>
<dbReference type="AlphaFoldDB" id="A0A4S2KZ73"/>
<reference evidence="2 3" key="1">
    <citation type="journal article" date="2019" name="BMC Genomics">
        <title>New insights from Opisthorchis felineus genome: update on genomics of the epidemiologically important liver flukes.</title>
        <authorList>
            <person name="Ershov N.I."/>
            <person name="Mordvinov V.A."/>
            <person name="Prokhortchouk E.B."/>
            <person name="Pakharukova M.Y."/>
            <person name="Gunbin K.V."/>
            <person name="Ustyantsev K."/>
            <person name="Genaev M.A."/>
            <person name="Blinov A.G."/>
            <person name="Mazur A."/>
            <person name="Boulygina E."/>
            <person name="Tsygankova S."/>
            <person name="Khrameeva E."/>
            <person name="Chekanov N."/>
            <person name="Fan G."/>
            <person name="Xiao A."/>
            <person name="Zhang H."/>
            <person name="Xu X."/>
            <person name="Yang H."/>
            <person name="Solovyev V."/>
            <person name="Lee S.M."/>
            <person name="Liu X."/>
            <person name="Afonnikov D.A."/>
            <person name="Skryabin K.G."/>
        </authorList>
    </citation>
    <scope>NUCLEOTIDE SEQUENCE [LARGE SCALE GENOMIC DNA]</scope>
    <source>
        <strain evidence="2">AK-0245</strain>
        <tissue evidence="2">Whole organism</tissue>
    </source>
</reference>
<proteinExistence type="predicted"/>
<dbReference type="PROSITE" id="PS50888">
    <property type="entry name" value="BHLH"/>
    <property type="match status" value="1"/>
</dbReference>
<dbReference type="EMBL" id="SJOL01009883">
    <property type="protein sequence ID" value="TGZ55006.1"/>
    <property type="molecule type" value="Genomic_DNA"/>
</dbReference>
<organism evidence="2 3">
    <name type="scientific">Opisthorchis felineus</name>
    <dbReference type="NCBI Taxonomy" id="147828"/>
    <lineage>
        <taxon>Eukaryota</taxon>
        <taxon>Metazoa</taxon>
        <taxon>Spiralia</taxon>
        <taxon>Lophotrochozoa</taxon>
        <taxon>Platyhelminthes</taxon>
        <taxon>Trematoda</taxon>
        <taxon>Digenea</taxon>
        <taxon>Opisthorchiida</taxon>
        <taxon>Opisthorchiata</taxon>
        <taxon>Opisthorchiidae</taxon>
        <taxon>Opisthorchis</taxon>
    </lineage>
</organism>
<dbReference type="PANTHER" id="PTHR23349">
    <property type="entry name" value="BASIC HELIX-LOOP-HELIX TRANSCRIPTION FACTOR, TWIST"/>
    <property type="match status" value="1"/>
</dbReference>